<evidence type="ECO:0000256" key="4">
    <source>
        <dbReference type="SAM" id="MobiDB-lite"/>
    </source>
</evidence>
<dbReference type="InterPro" id="IPR002509">
    <property type="entry name" value="NODB_dom"/>
</dbReference>
<dbReference type="SUPFAM" id="SSF88713">
    <property type="entry name" value="Glycoside hydrolase/deacetylase"/>
    <property type="match status" value="1"/>
</dbReference>
<dbReference type="GO" id="GO:0016810">
    <property type="term" value="F:hydrolase activity, acting on carbon-nitrogen (but not peptide) bonds"/>
    <property type="evidence" value="ECO:0007669"/>
    <property type="project" value="InterPro"/>
</dbReference>
<feature type="transmembrane region" description="Helical" evidence="5">
    <location>
        <begin position="73"/>
        <end position="93"/>
    </location>
</feature>
<keyword evidence="5" id="KW-1133">Transmembrane helix</keyword>
<feature type="domain" description="NodB homology" evidence="6">
    <location>
        <begin position="104"/>
        <end position="336"/>
    </location>
</feature>
<keyword evidence="2" id="KW-0732">Signal</keyword>
<comment type="caution">
    <text evidence="7">The sequence shown here is derived from an EMBL/GenBank/DDBJ whole genome shotgun (WGS) entry which is preliminary data.</text>
</comment>
<reference evidence="7 8" key="1">
    <citation type="submission" date="2019-04" db="EMBL/GenBank/DDBJ databases">
        <authorList>
            <person name="Liu Q."/>
            <person name="Xin Y.-H."/>
        </authorList>
    </citation>
    <scope>NUCLEOTIDE SEQUENCE [LARGE SCALE GENOMIC DNA]</scope>
    <source>
        <strain evidence="7 8">AM23</strain>
    </source>
</reference>
<keyword evidence="8" id="KW-1185">Reference proteome</keyword>
<keyword evidence="5" id="KW-0812">Transmembrane</keyword>
<dbReference type="PANTHER" id="PTHR34216:SF3">
    <property type="entry name" value="POLY-BETA-1,6-N-ACETYL-D-GLUCOSAMINE N-DEACETYLASE"/>
    <property type="match status" value="1"/>
</dbReference>
<keyword evidence="3" id="KW-0378">Hydrolase</keyword>
<dbReference type="AlphaFoldDB" id="A0A4S5E6X7"/>
<dbReference type="InterPro" id="IPR011330">
    <property type="entry name" value="Glyco_hydro/deAcase_b/a-brl"/>
</dbReference>
<dbReference type="Pfam" id="PF02018">
    <property type="entry name" value="CBM_4_9"/>
    <property type="match status" value="1"/>
</dbReference>
<dbReference type="Pfam" id="PF01522">
    <property type="entry name" value="Polysacc_deac_1"/>
    <property type="match status" value="1"/>
</dbReference>
<name>A0A4S5E6X7_9MICC</name>
<feature type="region of interest" description="Disordered" evidence="4">
    <location>
        <begin position="1"/>
        <end position="64"/>
    </location>
</feature>
<gene>
    <name evidence="7" type="ORF">E8P82_04405</name>
</gene>
<evidence type="ECO:0000256" key="5">
    <source>
        <dbReference type="SAM" id="Phobius"/>
    </source>
</evidence>
<protein>
    <submittedName>
        <fullName evidence="7">DUF2334 domain-containing protein</fullName>
    </submittedName>
</protein>
<dbReference type="GO" id="GO:0005975">
    <property type="term" value="P:carbohydrate metabolic process"/>
    <property type="evidence" value="ECO:0007669"/>
    <property type="project" value="InterPro"/>
</dbReference>
<dbReference type="InterPro" id="IPR051398">
    <property type="entry name" value="Polysacch_Deacetylase"/>
</dbReference>
<dbReference type="PANTHER" id="PTHR34216">
    <property type="match status" value="1"/>
</dbReference>
<comment type="subcellular location">
    <subcellularLocation>
        <location evidence="1">Secreted</location>
    </subcellularLocation>
</comment>
<dbReference type="InterPro" id="IPR003305">
    <property type="entry name" value="CenC_carb-bd"/>
</dbReference>
<sequence length="653" mass="69258">MCSRSSCNSSTTAASRSSRSPGRSICCRHHERGSPVRPIVADHPTGTPTRTENHMSRTGTGSRLGAARGRARLAIIALVSAALGGALLTPALAHAVVDNPAPSALVSFTFDDGKLNSLTEAAPTLEKHGLTGTNYVITNCVGMTSVPNSCRADSSAPYMTWAQIKQLNSQYGWEIGSHSVDHSCLASAGGDCQARKLTAAQVDAQLADSRAALAAQGITATAFAPPYGDYDQTVLATTAKYYTSMRGFRDEGVNPWPFSDYLVTNVAVEEGTDTVAALKEKVDEAIATDSWVVFTFHDIVPSPSTVPEDYQYGTAKLDELAAYVQTKVAEGRIRNVNASQGIVTGTPNKMPNATFNSGIAEGWRTDAPATITADAGGNGSYPDPARSVKFVSRATPSHLFSPQVAVSPGTNYLYKTFLNVSALTSGEVAFYVDEYDAAGTWISGQYRKRENSRWVEELNFTYTPSSTLVAKAGLQVIVAGTGIRGYLDNVELLALGSEEPPPPPANLVTNGTFDAGLGGWRSDTTTGVVADAGGNGAPDNPVNSVKLQGTGTGDAHLLSPQVDVTPGTYNISAYLDIRNRRSGEVGWYIDEYDADGTWISGQWKLASTAVGDATVDLTYSPSTTDVARASLQVYVTRESGILAYVDDVRWWQP</sequence>
<dbReference type="PROSITE" id="PS51677">
    <property type="entry name" value="NODB"/>
    <property type="match status" value="1"/>
</dbReference>
<evidence type="ECO:0000256" key="1">
    <source>
        <dbReference type="ARBA" id="ARBA00004613"/>
    </source>
</evidence>
<dbReference type="Proteomes" id="UP000305233">
    <property type="component" value="Unassembled WGS sequence"/>
</dbReference>
<evidence type="ECO:0000313" key="8">
    <source>
        <dbReference type="Proteomes" id="UP000305233"/>
    </source>
</evidence>
<evidence type="ECO:0000313" key="7">
    <source>
        <dbReference type="EMBL" id="THJ67355.1"/>
    </source>
</evidence>
<dbReference type="Gene3D" id="2.60.120.260">
    <property type="entry name" value="Galactose-binding domain-like"/>
    <property type="match status" value="2"/>
</dbReference>
<accession>A0A4S5E6X7</accession>
<evidence type="ECO:0000259" key="6">
    <source>
        <dbReference type="PROSITE" id="PS51677"/>
    </source>
</evidence>
<dbReference type="CDD" id="cd10970">
    <property type="entry name" value="CE4_DAC_u1_6s"/>
    <property type="match status" value="1"/>
</dbReference>
<dbReference type="Gene3D" id="3.20.20.370">
    <property type="entry name" value="Glycoside hydrolase/deacetylase"/>
    <property type="match status" value="1"/>
</dbReference>
<evidence type="ECO:0000256" key="3">
    <source>
        <dbReference type="ARBA" id="ARBA00022801"/>
    </source>
</evidence>
<keyword evidence="5" id="KW-0472">Membrane</keyword>
<feature type="compositionally biased region" description="Low complexity" evidence="4">
    <location>
        <begin position="1"/>
        <end position="25"/>
    </location>
</feature>
<organism evidence="7 8">
    <name type="scientific">Arthrobacter echini</name>
    <dbReference type="NCBI Taxonomy" id="1529066"/>
    <lineage>
        <taxon>Bacteria</taxon>
        <taxon>Bacillati</taxon>
        <taxon>Actinomycetota</taxon>
        <taxon>Actinomycetes</taxon>
        <taxon>Micrococcales</taxon>
        <taxon>Micrococcaceae</taxon>
        <taxon>Arthrobacter</taxon>
    </lineage>
</organism>
<evidence type="ECO:0000256" key="2">
    <source>
        <dbReference type="ARBA" id="ARBA00022729"/>
    </source>
</evidence>
<dbReference type="GO" id="GO:0016798">
    <property type="term" value="F:hydrolase activity, acting on glycosyl bonds"/>
    <property type="evidence" value="ECO:0007669"/>
    <property type="project" value="InterPro"/>
</dbReference>
<dbReference type="OrthoDB" id="9782872at2"/>
<proteinExistence type="predicted"/>
<dbReference type="GO" id="GO:0005576">
    <property type="term" value="C:extracellular region"/>
    <property type="evidence" value="ECO:0007669"/>
    <property type="project" value="UniProtKB-SubCell"/>
</dbReference>
<dbReference type="EMBL" id="SSWH01000003">
    <property type="protein sequence ID" value="THJ67355.1"/>
    <property type="molecule type" value="Genomic_DNA"/>
</dbReference>